<dbReference type="GO" id="GO:0003676">
    <property type="term" value="F:nucleic acid binding"/>
    <property type="evidence" value="ECO:0007669"/>
    <property type="project" value="InterPro"/>
</dbReference>
<dbReference type="Gene3D" id="3.30.420.10">
    <property type="entry name" value="Ribonuclease H-like superfamily/Ribonuclease H"/>
    <property type="match status" value="1"/>
</dbReference>
<dbReference type="InterPro" id="IPR025948">
    <property type="entry name" value="HTH-like_dom"/>
</dbReference>
<dbReference type="InterPro" id="IPR050900">
    <property type="entry name" value="Transposase_IS3/IS150/IS904"/>
</dbReference>
<reference evidence="2 3" key="1">
    <citation type="submission" date="2017-09" db="EMBL/GenBank/DDBJ databases">
        <title>Depth-based differentiation of microbial function through sediment-hosted aquifers and enrichment of novel symbionts in the deep terrestrial subsurface.</title>
        <authorList>
            <person name="Probst A.J."/>
            <person name="Ladd B."/>
            <person name="Jarett J.K."/>
            <person name="Geller-Mcgrath D.E."/>
            <person name="Sieber C.M."/>
            <person name="Emerson J.B."/>
            <person name="Anantharaman K."/>
            <person name="Thomas B.C."/>
            <person name="Malmstrom R."/>
            <person name="Stieglmeier M."/>
            <person name="Klingl A."/>
            <person name="Woyke T."/>
            <person name="Ryan C.M."/>
            <person name="Banfield J.F."/>
        </authorList>
    </citation>
    <scope>NUCLEOTIDE SEQUENCE [LARGE SCALE GENOMIC DNA]</scope>
    <source>
        <strain evidence="2">CG11_big_fil_rev_8_21_14_0_20_42_13</strain>
    </source>
</reference>
<sequence length="286" mass="33569">MKYAFIKDNSDTHEVRRMCRVLMVSPSGYYSWRTRPLSQKKLFDRYLLNQIREVHIASRQNYGAIKTWKALTASGIRCGKHRVARLRRINGIQSKRRRRFKLTTLSKNTEWIAPNRLNRCFQVARPNQAWVGDVTFISTRSGWLYLAVLLDLYSRKIIGWAMSEQNNKQLVVNALDMALERRQPRSEVIHHTDRGSIYGSDEYRSKLATSGLIPSMSRKGDCYDNAVAESFFSTLKNELLYGERFISREQAKSEIFKFMEIFYNRQRLHQSLNYVTPEMAESEVVF</sequence>
<dbReference type="InterPro" id="IPR048020">
    <property type="entry name" value="Transpos_IS3"/>
</dbReference>
<dbReference type="InterPro" id="IPR012337">
    <property type="entry name" value="RNaseH-like_sf"/>
</dbReference>
<protein>
    <submittedName>
        <fullName evidence="2">IS3 family transposase</fullName>
    </submittedName>
</protein>
<feature type="domain" description="Integrase catalytic" evidence="1">
    <location>
        <begin position="122"/>
        <end position="285"/>
    </location>
</feature>
<evidence type="ECO:0000259" key="1">
    <source>
        <dbReference type="PROSITE" id="PS50994"/>
    </source>
</evidence>
<dbReference type="PANTHER" id="PTHR46889">
    <property type="entry name" value="TRANSPOSASE INSF FOR INSERTION SEQUENCE IS3B-RELATED"/>
    <property type="match status" value="1"/>
</dbReference>
<dbReference type="SUPFAM" id="SSF53098">
    <property type="entry name" value="Ribonuclease H-like"/>
    <property type="match status" value="1"/>
</dbReference>
<dbReference type="EMBL" id="PCWA01000101">
    <property type="protein sequence ID" value="PIQ88494.1"/>
    <property type="molecule type" value="Genomic_DNA"/>
</dbReference>
<dbReference type="PANTHER" id="PTHR46889:SF4">
    <property type="entry name" value="TRANSPOSASE INSO FOR INSERTION SEQUENCE ELEMENT IS911B-RELATED"/>
    <property type="match status" value="1"/>
</dbReference>
<dbReference type="AlphaFoldDB" id="A0A2H0LXT3"/>
<gene>
    <name evidence="2" type="ORF">COV72_08165</name>
</gene>
<evidence type="ECO:0000313" key="2">
    <source>
        <dbReference type="EMBL" id="PIQ88494.1"/>
    </source>
</evidence>
<dbReference type="Pfam" id="PF00665">
    <property type="entry name" value="rve"/>
    <property type="match status" value="1"/>
</dbReference>
<dbReference type="Pfam" id="PF13276">
    <property type="entry name" value="HTH_21"/>
    <property type="match status" value="1"/>
</dbReference>
<dbReference type="Pfam" id="PF13333">
    <property type="entry name" value="rve_2"/>
    <property type="match status" value="1"/>
</dbReference>
<name>A0A2H0LXT3_9BACT</name>
<evidence type="ECO:0000313" key="3">
    <source>
        <dbReference type="Proteomes" id="UP000229641"/>
    </source>
</evidence>
<dbReference type="Proteomes" id="UP000229641">
    <property type="component" value="Unassembled WGS sequence"/>
</dbReference>
<dbReference type="NCBIfam" id="NF033516">
    <property type="entry name" value="transpos_IS3"/>
    <property type="match status" value="1"/>
</dbReference>
<comment type="caution">
    <text evidence="2">The sequence shown here is derived from an EMBL/GenBank/DDBJ whole genome shotgun (WGS) entry which is preliminary data.</text>
</comment>
<dbReference type="InterPro" id="IPR036397">
    <property type="entry name" value="RNaseH_sf"/>
</dbReference>
<dbReference type="GO" id="GO:0015074">
    <property type="term" value="P:DNA integration"/>
    <property type="evidence" value="ECO:0007669"/>
    <property type="project" value="InterPro"/>
</dbReference>
<dbReference type="InterPro" id="IPR001584">
    <property type="entry name" value="Integrase_cat-core"/>
</dbReference>
<proteinExistence type="predicted"/>
<dbReference type="PROSITE" id="PS50994">
    <property type="entry name" value="INTEGRASE"/>
    <property type="match status" value="1"/>
</dbReference>
<organism evidence="2 3">
    <name type="scientific">Candidatus Ghiorseimicrobium undicola</name>
    <dbReference type="NCBI Taxonomy" id="1974746"/>
    <lineage>
        <taxon>Bacteria</taxon>
        <taxon>Pseudomonadati</taxon>
        <taxon>Candidatus Omnitrophota</taxon>
        <taxon>Candidatus Ghiorseimicrobium</taxon>
    </lineage>
</organism>
<accession>A0A2H0LXT3</accession>